<feature type="domain" description="4Fe-4S ferredoxin-type" evidence="6">
    <location>
        <begin position="34"/>
        <end position="63"/>
    </location>
</feature>
<dbReference type="GO" id="GO:0046872">
    <property type="term" value="F:metal ion binding"/>
    <property type="evidence" value="ECO:0007669"/>
    <property type="project" value="UniProtKB-KW"/>
</dbReference>
<accession>A0A1M6HUJ7</accession>
<evidence type="ECO:0000259" key="6">
    <source>
        <dbReference type="PROSITE" id="PS51379"/>
    </source>
</evidence>
<dbReference type="PROSITE" id="PS51379">
    <property type="entry name" value="4FE4S_FER_2"/>
    <property type="match status" value="2"/>
</dbReference>
<dbReference type="GO" id="GO:0051539">
    <property type="term" value="F:4 iron, 4 sulfur cluster binding"/>
    <property type="evidence" value="ECO:0007669"/>
    <property type="project" value="UniProtKB-KW"/>
</dbReference>
<evidence type="ECO:0000256" key="2">
    <source>
        <dbReference type="ARBA" id="ARBA00022723"/>
    </source>
</evidence>
<dbReference type="STRING" id="185007.SAMN02910350_02782"/>
<evidence type="ECO:0000256" key="3">
    <source>
        <dbReference type="ARBA" id="ARBA00022737"/>
    </source>
</evidence>
<reference evidence="7 8" key="1">
    <citation type="submission" date="2016-11" db="EMBL/GenBank/DDBJ databases">
        <authorList>
            <person name="Jaros S."/>
            <person name="Januszkiewicz K."/>
            <person name="Wedrychowicz H."/>
        </authorList>
    </citation>
    <scope>NUCLEOTIDE SEQUENCE [LARGE SCALE GENOMIC DNA]</scope>
    <source>
        <strain evidence="7 8">DSM 14809</strain>
    </source>
</reference>
<feature type="domain" description="4Fe-4S ferredoxin-type" evidence="6">
    <location>
        <begin position="4"/>
        <end position="33"/>
    </location>
</feature>
<dbReference type="Gene3D" id="3.30.70.3270">
    <property type="match status" value="1"/>
</dbReference>
<name>A0A1M6HUJ7_PSEXY</name>
<dbReference type="Pfam" id="PF14697">
    <property type="entry name" value="Fer4_21"/>
    <property type="match status" value="1"/>
</dbReference>
<dbReference type="PROSITE" id="PS00198">
    <property type="entry name" value="4FE4S_FER_1"/>
    <property type="match status" value="1"/>
</dbReference>
<dbReference type="AlphaFoldDB" id="A0A1M6HUJ7"/>
<dbReference type="SUPFAM" id="SSF54862">
    <property type="entry name" value="4Fe-4S ferredoxins"/>
    <property type="match status" value="1"/>
</dbReference>
<protein>
    <submittedName>
        <fullName evidence="7">4Fe-4S dicluster domain-containing protein</fullName>
    </submittedName>
</protein>
<dbReference type="PANTHER" id="PTHR43724:SF1">
    <property type="entry name" value="PYRUVATE SYNTHASE SUBUNIT PORD"/>
    <property type="match status" value="1"/>
</dbReference>
<evidence type="ECO:0000313" key="7">
    <source>
        <dbReference type="EMBL" id="SHJ25899.1"/>
    </source>
</evidence>
<dbReference type="PANTHER" id="PTHR43724">
    <property type="entry name" value="PYRUVATE SYNTHASE SUBUNIT PORD"/>
    <property type="match status" value="1"/>
</dbReference>
<evidence type="ECO:0000256" key="5">
    <source>
        <dbReference type="ARBA" id="ARBA00023014"/>
    </source>
</evidence>
<keyword evidence="8" id="KW-1185">Reference proteome</keyword>
<keyword evidence="4" id="KW-0408">Iron</keyword>
<evidence type="ECO:0000256" key="4">
    <source>
        <dbReference type="ARBA" id="ARBA00023004"/>
    </source>
</evidence>
<dbReference type="RefSeq" id="WP_072917533.1">
    <property type="nucleotide sequence ID" value="NZ_FQYQ01000014.1"/>
</dbReference>
<evidence type="ECO:0000313" key="8">
    <source>
        <dbReference type="Proteomes" id="UP000184185"/>
    </source>
</evidence>
<dbReference type="Proteomes" id="UP000184185">
    <property type="component" value="Unassembled WGS sequence"/>
</dbReference>
<dbReference type="InterPro" id="IPR017900">
    <property type="entry name" value="4Fe4S_Fe_S_CS"/>
</dbReference>
<keyword evidence="3" id="KW-0677">Repeat</keyword>
<dbReference type="OrthoDB" id="9804603at2"/>
<organism evidence="7 8">
    <name type="scientific">Pseudobutyrivibrio xylanivorans DSM 14809</name>
    <dbReference type="NCBI Taxonomy" id="1123012"/>
    <lineage>
        <taxon>Bacteria</taxon>
        <taxon>Bacillati</taxon>
        <taxon>Bacillota</taxon>
        <taxon>Clostridia</taxon>
        <taxon>Lachnospirales</taxon>
        <taxon>Lachnospiraceae</taxon>
        <taxon>Pseudobutyrivibrio</taxon>
    </lineage>
</organism>
<gene>
    <name evidence="7" type="ORF">SAMN02745725_02112</name>
</gene>
<keyword evidence="5" id="KW-0411">Iron-sulfur</keyword>
<keyword evidence="2" id="KW-0479">Metal-binding</keyword>
<dbReference type="Gene3D" id="3.30.70.20">
    <property type="match status" value="1"/>
</dbReference>
<dbReference type="InterPro" id="IPR017896">
    <property type="entry name" value="4Fe4S_Fe-S-bd"/>
</dbReference>
<evidence type="ECO:0000256" key="1">
    <source>
        <dbReference type="ARBA" id="ARBA00022485"/>
    </source>
</evidence>
<proteinExistence type="predicted"/>
<keyword evidence="1" id="KW-0004">4Fe-4S</keyword>
<dbReference type="EMBL" id="FQYQ01000014">
    <property type="protein sequence ID" value="SHJ25899.1"/>
    <property type="molecule type" value="Genomic_DNA"/>
</dbReference>
<sequence length="70" mass="7448">MVKKKASPDKDRCVACGVCALQCPRKAINIYRGCYAVVELEKCVGCGICSKACPANAITINEIKQEVANG</sequence>